<feature type="compositionally biased region" description="Basic and acidic residues" evidence="1">
    <location>
        <begin position="98"/>
        <end position="111"/>
    </location>
</feature>
<gene>
    <name evidence="2" type="ORF">GCM10011320_31510</name>
</gene>
<organism evidence="2 3">
    <name type="scientific">Neoroseomonas lacus</name>
    <dbReference type="NCBI Taxonomy" id="287609"/>
    <lineage>
        <taxon>Bacteria</taxon>
        <taxon>Pseudomonadati</taxon>
        <taxon>Pseudomonadota</taxon>
        <taxon>Alphaproteobacteria</taxon>
        <taxon>Acetobacterales</taxon>
        <taxon>Acetobacteraceae</taxon>
        <taxon>Neoroseomonas</taxon>
    </lineage>
</organism>
<dbReference type="RefSeq" id="WP_188968208.1">
    <property type="nucleotide sequence ID" value="NZ_BMKW01000007.1"/>
</dbReference>
<dbReference type="EMBL" id="BMKW01000007">
    <property type="protein sequence ID" value="GGJ21979.1"/>
    <property type="molecule type" value="Genomic_DNA"/>
</dbReference>
<feature type="region of interest" description="Disordered" evidence="1">
    <location>
        <begin position="162"/>
        <end position="228"/>
    </location>
</feature>
<proteinExistence type="predicted"/>
<feature type="region of interest" description="Disordered" evidence="1">
    <location>
        <begin position="98"/>
        <end position="142"/>
    </location>
</feature>
<name>A0A917KQG3_9PROT</name>
<accession>A0A917KQG3</accession>
<feature type="compositionally biased region" description="Low complexity" evidence="1">
    <location>
        <begin position="219"/>
        <end position="228"/>
    </location>
</feature>
<evidence type="ECO:0000256" key="1">
    <source>
        <dbReference type="SAM" id="MobiDB-lite"/>
    </source>
</evidence>
<feature type="compositionally biased region" description="Pro residues" evidence="1">
    <location>
        <begin position="199"/>
        <end position="218"/>
    </location>
</feature>
<reference evidence="2" key="1">
    <citation type="journal article" date="2014" name="Int. J. Syst. Evol. Microbiol.">
        <title>Complete genome sequence of Corynebacterium casei LMG S-19264T (=DSM 44701T), isolated from a smear-ripened cheese.</title>
        <authorList>
            <consortium name="US DOE Joint Genome Institute (JGI-PGF)"/>
            <person name="Walter F."/>
            <person name="Albersmeier A."/>
            <person name="Kalinowski J."/>
            <person name="Ruckert C."/>
        </authorList>
    </citation>
    <scope>NUCLEOTIDE SEQUENCE</scope>
    <source>
        <strain evidence="2">CGMCC 1.3617</strain>
    </source>
</reference>
<feature type="compositionally biased region" description="Low complexity" evidence="1">
    <location>
        <begin position="162"/>
        <end position="171"/>
    </location>
</feature>
<sequence>MTGRMDRGATPQHGRGRGPANQARPLVLAALLITAGCTAGQGGEALGPLWDHLTGPAFEGRDTPPGVDAPPPNLGTVPARPTVPDLAVRDALTAALAEERQRSRNPLDAEMRPVAPRPSGTEGNASMPLQAPGPPPLAAAPRVSWDPVDVAPAAPATVPVPRGVPAARPAPAAQPTPAAPPAVLQPAAPQPAAPTIGGGPPPPPPAELLAPTGPPPLPSSDLLAPRSR</sequence>
<protein>
    <submittedName>
        <fullName evidence="2">Uncharacterized protein</fullName>
    </submittedName>
</protein>
<dbReference type="AlphaFoldDB" id="A0A917KQG3"/>
<evidence type="ECO:0000313" key="3">
    <source>
        <dbReference type="Proteomes" id="UP000661507"/>
    </source>
</evidence>
<comment type="caution">
    <text evidence="2">The sequence shown here is derived from an EMBL/GenBank/DDBJ whole genome shotgun (WGS) entry which is preliminary data.</text>
</comment>
<keyword evidence="3" id="KW-1185">Reference proteome</keyword>
<feature type="region of interest" description="Disordered" evidence="1">
    <location>
        <begin position="1"/>
        <end position="21"/>
    </location>
</feature>
<reference evidence="2" key="2">
    <citation type="submission" date="2020-09" db="EMBL/GenBank/DDBJ databases">
        <authorList>
            <person name="Sun Q."/>
            <person name="Zhou Y."/>
        </authorList>
    </citation>
    <scope>NUCLEOTIDE SEQUENCE</scope>
    <source>
        <strain evidence="2">CGMCC 1.3617</strain>
    </source>
</reference>
<evidence type="ECO:0000313" key="2">
    <source>
        <dbReference type="EMBL" id="GGJ21979.1"/>
    </source>
</evidence>
<dbReference type="Proteomes" id="UP000661507">
    <property type="component" value="Unassembled WGS sequence"/>
</dbReference>